<dbReference type="Gene3D" id="1.10.260.40">
    <property type="entry name" value="lambda repressor-like DNA-binding domains"/>
    <property type="match status" value="1"/>
</dbReference>
<dbReference type="EMBL" id="CACVAU010000025">
    <property type="protein sequence ID" value="CAA6807325.1"/>
    <property type="molecule type" value="Genomic_DNA"/>
</dbReference>
<reference evidence="2" key="1">
    <citation type="submission" date="2020-01" db="EMBL/GenBank/DDBJ databases">
        <authorList>
            <person name="Meier V. D."/>
            <person name="Meier V D."/>
        </authorList>
    </citation>
    <scope>NUCLEOTIDE SEQUENCE</scope>
    <source>
        <strain evidence="2">HLG_WM_MAG_05</strain>
    </source>
</reference>
<organism evidence="2">
    <name type="scientific">uncultured Sulfurovum sp</name>
    <dbReference type="NCBI Taxonomy" id="269237"/>
    <lineage>
        <taxon>Bacteria</taxon>
        <taxon>Pseudomonadati</taxon>
        <taxon>Campylobacterota</taxon>
        <taxon>Epsilonproteobacteria</taxon>
        <taxon>Campylobacterales</taxon>
        <taxon>Sulfurovaceae</taxon>
        <taxon>Sulfurovum</taxon>
        <taxon>environmental samples</taxon>
    </lineage>
</organism>
<name>A0A6S6SVL9_9BACT</name>
<feature type="domain" description="HTH cro/C1-type" evidence="1">
    <location>
        <begin position="28"/>
        <end position="82"/>
    </location>
</feature>
<dbReference type="Pfam" id="PF13560">
    <property type="entry name" value="HTH_31"/>
    <property type="match status" value="1"/>
</dbReference>
<evidence type="ECO:0000259" key="1">
    <source>
        <dbReference type="PROSITE" id="PS50943"/>
    </source>
</evidence>
<dbReference type="SUPFAM" id="SSF47413">
    <property type="entry name" value="lambda repressor-like DNA-binding domains"/>
    <property type="match status" value="1"/>
</dbReference>
<dbReference type="InterPro" id="IPR001387">
    <property type="entry name" value="Cro/C1-type_HTH"/>
</dbReference>
<dbReference type="PROSITE" id="PS50943">
    <property type="entry name" value="HTH_CROC1"/>
    <property type="match status" value="1"/>
</dbReference>
<dbReference type="InterPro" id="IPR010982">
    <property type="entry name" value="Lambda_DNA-bd_dom_sf"/>
</dbReference>
<gene>
    <name evidence="2" type="ORF">HELGO_WM13029</name>
</gene>
<evidence type="ECO:0000313" key="2">
    <source>
        <dbReference type="EMBL" id="CAA6807325.1"/>
    </source>
</evidence>
<dbReference type="GO" id="GO:0003677">
    <property type="term" value="F:DNA binding"/>
    <property type="evidence" value="ECO:0007669"/>
    <property type="project" value="InterPro"/>
</dbReference>
<dbReference type="CDD" id="cd00093">
    <property type="entry name" value="HTH_XRE"/>
    <property type="match status" value="1"/>
</dbReference>
<accession>A0A6S6SVL9</accession>
<sequence>MTKGKKVKPTQPPSFQESISLENIGKFIKARRTQQRLSTNDCAMLCGISAYTLNKIENGFEGVRLNTLLQIMEALGMEMNMKDWGSDE</sequence>
<protein>
    <submittedName>
        <fullName evidence="2">Transcriptional regulator</fullName>
    </submittedName>
</protein>
<dbReference type="AlphaFoldDB" id="A0A6S6SVL9"/>
<proteinExistence type="predicted"/>